<dbReference type="AlphaFoldDB" id="A0AAX2JBQ8"/>
<gene>
    <name evidence="1" type="ORF">NCTC12112_02040</name>
</gene>
<proteinExistence type="predicted"/>
<accession>A0AAX2JBQ8</accession>
<evidence type="ECO:0000313" key="1">
    <source>
        <dbReference type="EMBL" id="SQJ06813.1"/>
    </source>
</evidence>
<name>A0AAX2JBQ8_9FUSO</name>
<sequence>MAEKTKELIENALGPEVWLNHLENDLMKFWTLPDAVELKDDLFPTYRTNKGEVLSKNQEEWPEEFKEALKDKITEG</sequence>
<reference evidence="1 2" key="1">
    <citation type="submission" date="2018-06" db="EMBL/GenBank/DDBJ databases">
        <authorList>
            <consortium name="Pathogen Informatics"/>
            <person name="Doyle S."/>
        </authorList>
    </citation>
    <scope>NUCLEOTIDE SEQUENCE [LARGE SCALE GENOMIC DNA]</scope>
    <source>
        <strain evidence="1 2">NCTC12112</strain>
    </source>
</reference>
<dbReference type="Proteomes" id="UP000249008">
    <property type="component" value="Chromosome 1"/>
</dbReference>
<dbReference type="RefSeq" id="WP_008695801.1">
    <property type="nucleotide sequence ID" value="NZ_CABKNW010000005.1"/>
</dbReference>
<dbReference type="EMBL" id="LS483487">
    <property type="protein sequence ID" value="SQJ06813.1"/>
    <property type="molecule type" value="Genomic_DNA"/>
</dbReference>
<dbReference type="KEGG" id="ful:C4N20_00830"/>
<organism evidence="1 2">
    <name type="scientific">Fusobacterium ulcerans</name>
    <dbReference type="NCBI Taxonomy" id="861"/>
    <lineage>
        <taxon>Bacteria</taxon>
        <taxon>Fusobacteriati</taxon>
        <taxon>Fusobacteriota</taxon>
        <taxon>Fusobacteriia</taxon>
        <taxon>Fusobacteriales</taxon>
        <taxon>Fusobacteriaceae</taxon>
        <taxon>Fusobacterium</taxon>
    </lineage>
</organism>
<evidence type="ECO:0000313" key="2">
    <source>
        <dbReference type="Proteomes" id="UP000249008"/>
    </source>
</evidence>
<protein>
    <submittedName>
        <fullName evidence="1">Uncharacterized protein</fullName>
    </submittedName>
</protein>
<dbReference type="GeneID" id="78453333"/>